<evidence type="ECO:0000256" key="3">
    <source>
        <dbReference type="ARBA" id="ARBA00022729"/>
    </source>
</evidence>
<reference evidence="9" key="1">
    <citation type="submission" date="2017-04" db="EMBL/GenBank/DDBJ databases">
        <authorList>
            <person name="Varghese N."/>
            <person name="Submissions S."/>
        </authorList>
    </citation>
    <scope>NUCLEOTIDE SEQUENCE [LARGE SCALE GENOMIC DNA]</scope>
    <source>
        <strain evidence="9">DSM 12126</strain>
    </source>
</reference>
<dbReference type="InterPro" id="IPR033985">
    <property type="entry name" value="SusD-like_N"/>
</dbReference>
<dbReference type="InterPro" id="IPR011990">
    <property type="entry name" value="TPR-like_helical_dom_sf"/>
</dbReference>
<comment type="similarity">
    <text evidence="2">Belongs to the SusD family.</text>
</comment>
<dbReference type="EMBL" id="FWXT01000001">
    <property type="protein sequence ID" value="SMC63036.1"/>
    <property type="molecule type" value="Genomic_DNA"/>
</dbReference>
<dbReference type="Proteomes" id="UP000192756">
    <property type="component" value="Unassembled WGS sequence"/>
</dbReference>
<keyword evidence="5" id="KW-0998">Cell outer membrane</keyword>
<feature type="domain" description="RagB/SusD" evidence="6">
    <location>
        <begin position="326"/>
        <end position="480"/>
    </location>
</feature>
<gene>
    <name evidence="8" type="ORF">SAMN04488524_1600</name>
</gene>
<dbReference type="PROSITE" id="PS51257">
    <property type="entry name" value="PROKAR_LIPOPROTEIN"/>
    <property type="match status" value="1"/>
</dbReference>
<evidence type="ECO:0000313" key="9">
    <source>
        <dbReference type="Proteomes" id="UP000192756"/>
    </source>
</evidence>
<evidence type="ECO:0000259" key="7">
    <source>
        <dbReference type="Pfam" id="PF14322"/>
    </source>
</evidence>
<accession>A0A1W2AQQ2</accession>
<organism evidence="8 9">
    <name type="scientific">Pedobacter africanus</name>
    <dbReference type="NCBI Taxonomy" id="151894"/>
    <lineage>
        <taxon>Bacteria</taxon>
        <taxon>Pseudomonadati</taxon>
        <taxon>Bacteroidota</taxon>
        <taxon>Sphingobacteriia</taxon>
        <taxon>Sphingobacteriales</taxon>
        <taxon>Sphingobacteriaceae</taxon>
        <taxon>Pedobacter</taxon>
    </lineage>
</organism>
<comment type="subcellular location">
    <subcellularLocation>
        <location evidence="1">Cell outer membrane</location>
    </subcellularLocation>
</comment>
<evidence type="ECO:0000256" key="1">
    <source>
        <dbReference type="ARBA" id="ARBA00004442"/>
    </source>
</evidence>
<evidence type="ECO:0000313" key="8">
    <source>
        <dbReference type="EMBL" id="SMC63036.1"/>
    </source>
</evidence>
<dbReference type="InterPro" id="IPR012944">
    <property type="entry name" value="SusD_RagB_dom"/>
</dbReference>
<evidence type="ECO:0000259" key="6">
    <source>
        <dbReference type="Pfam" id="PF07980"/>
    </source>
</evidence>
<dbReference type="CDD" id="cd08977">
    <property type="entry name" value="SusD"/>
    <property type="match status" value="1"/>
</dbReference>
<dbReference type="GO" id="GO:0009279">
    <property type="term" value="C:cell outer membrane"/>
    <property type="evidence" value="ECO:0007669"/>
    <property type="project" value="UniProtKB-SubCell"/>
</dbReference>
<dbReference type="Pfam" id="PF07980">
    <property type="entry name" value="SusD_RagB"/>
    <property type="match status" value="1"/>
</dbReference>
<evidence type="ECO:0000256" key="5">
    <source>
        <dbReference type="ARBA" id="ARBA00023237"/>
    </source>
</evidence>
<evidence type="ECO:0000256" key="2">
    <source>
        <dbReference type="ARBA" id="ARBA00006275"/>
    </source>
</evidence>
<name>A0A1W2AQQ2_9SPHI</name>
<proteinExistence type="inferred from homology"/>
<sequence>MDRYLSKIYKTLVMAMIIITAGCGKGFVDLTPQHIIDVGTYYKTESDITAALTGAYSNLREIYSNYWLYAELPSDNTQVFSENEGGYGEFDWLTYRPTGGVSGPWNQAYRTIAASNIILDRIAAVTIAANLKNQYIGEAKFLRALMYFNLVKFYGDAPLILKELKTEAEAYSYKRNPASEVYQQIEKDLKDAQGVLPPKFTGLNVGRATSGAAKSLLGKVYLQQKKWPEAEAILQEVIPAYTFEPNLSKLFGPGNDNNSEVIFSVQFISGGLGLGNSFAHAFAPSKSGTSIVSLGAASNNTGTQDLYDAFEASDLRKTAYLGIFKDGANPKIYYWAKKFVYNVPILNEGENDWPVLRYADVLLMYAEALNQNNKTDEALTYVSKTRVRANLPVLTGLSKADTQLAIEKERRLELCFEGHRWHDLIRWGKEVATMQAFKTKYLSIDPRLSNMSITADRKLFPVPYREINLNPLLEPQNPGY</sequence>
<dbReference type="STRING" id="151894.SAMN04488524_1600"/>
<keyword evidence="9" id="KW-1185">Reference proteome</keyword>
<protein>
    <submittedName>
        <fullName evidence="8">Starch-binding associating with outer membrane</fullName>
    </submittedName>
</protein>
<dbReference type="SUPFAM" id="SSF48452">
    <property type="entry name" value="TPR-like"/>
    <property type="match status" value="1"/>
</dbReference>
<keyword evidence="3" id="KW-0732">Signal</keyword>
<keyword evidence="4" id="KW-0472">Membrane</keyword>
<evidence type="ECO:0000256" key="4">
    <source>
        <dbReference type="ARBA" id="ARBA00023136"/>
    </source>
</evidence>
<dbReference type="Pfam" id="PF14322">
    <property type="entry name" value="SusD-like_3"/>
    <property type="match status" value="1"/>
</dbReference>
<dbReference type="Gene3D" id="1.25.40.390">
    <property type="match status" value="1"/>
</dbReference>
<feature type="domain" description="SusD-like N-terminal" evidence="7">
    <location>
        <begin position="65"/>
        <end position="222"/>
    </location>
</feature>
<dbReference type="AlphaFoldDB" id="A0A1W2AQQ2"/>